<dbReference type="SUPFAM" id="SSF51735">
    <property type="entry name" value="NAD(P)-binding Rossmann-fold domains"/>
    <property type="match status" value="1"/>
</dbReference>
<dbReference type="Proteomes" id="UP000256541">
    <property type="component" value="Unassembled WGS sequence"/>
</dbReference>
<dbReference type="Pfam" id="PF01370">
    <property type="entry name" value="Epimerase"/>
    <property type="match status" value="1"/>
</dbReference>
<evidence type="ECO:0000313" key="2">
    <source>
        <dbReference type="EMBL" id="RFA16533.1"/>
    </source>
</evidence>
<dbReference type="Gene3D" id="3.40.50.720">
    <property type="entry name" value="NAD(P)-binding Rossmann-like Domain"/>
    <property type="match status" value="1"/>
</dbReference>
<name>A0A3E0W4R8_9MICO</name>
<accession>A0A3E0W4R8</accession>
<reference evidence="2 3" key="1">
    <citation type="submission" date="2017-04" db="EMBL/GenBank/DDBJ databases">
        <title>Comparative genome analysis of Subtercola boreus.</title>
        <authorList>
            <person name="Cho Y.-J."/>
            <person name="Cho A."/>
            <person name="Kim O.-S."/>
            <person name="Lee J.-I."/>
        </authorList>
    </citation>
    <scope>NUCLEOTIDE SEQUENCE [LARGE SCALE GENOMIC DNA]</scope>
    <source>
        <strain evidence="2 3">P27479</strain>
    </source>
</reference>
<gene>
    <name evidence="2" type="ORF">B7R22_03385</name>
</gene>
<dbReference type="InterPro" id="IPR001509">
    <property type="entry name" value="Epimerase_deHydtase"/>
</dbReference>
<evidence type="ECO:0000259" key="1">
    <source>
        <dbReference type="Pfam" id="PF01370"/>
    </source>
</evidence>
<dbReference type="AlphaFoldDB" id="A0A3E0W4R8"/>
<sequence length="336" mass="34992">MTLTTWIVGSGGLLGRALTTAAGARADWRIVPSPSLDWSDRQGVSETSAALLDSWFGALADDRGGTDGWCLIWAAGAGVIGTSREQFVAELAQFEAVLDLVASAAAEHGVASRGSVFLASSAGGLYGGSATPPYTEQTLPVPLSPYGETKLAMERALDAFHERSGTAVLKGRIANLYGPGQKLSKMQGLISVLAKAQFSPTPASIFVPLDTVRDYIYVDDCAELILDALERLVALGAGSGSGPGAPASTPAPSLNITKILASGEAVTVGALIGHFQSLTRRKPHIMLGSSPTISMQALDLRLRSVVWADLDERELTPLPAGIHATMLDILGSIQRG</sequence>
<dbReference type="InterPro" id="IPR050177">
    <property type="entry name" value="Lipid_A_modif_metabolic_enz"/>
</dbReference>
<organism evidence="2 3">
    <name type="scientific">Subtercola boreus</name>
    <dbReference type="NCBI Taxonomy" id="120213"/>
    <lineage>
        <taxon>Bacteria</taxon>
        <taxon>Bacillati</taxon>
        <taxon>Actinomycetota</taxon>
        <taxon>Actinomycetes</taxon>
        <taxon>Micrococcales</taxon>
        <taxon>Microbacteriaceae</taxon>
        <taxon>Subtercola</taxon>
    </lineage>
</organism>
<proteinExistence type="predicted"/>
<dbReference type="PANTHER" id="PTHR43245:SF13">
    <property type="entry name" value="UDP-D-APIOSE_UDP-D-XYLOSE SYNTHASE 2"/>
    <property type="match status" value="1"/>
</dbReference>
<dbReference type="EMBL" id="NBXB01000011">
    <property type="protein sequence ID" value="RFA16533.1"/>
    <property type="molecule type" value="Genomic_DNA"/>
</dbReference>
<comment type="caution">
    <text evidence="2">The sequence shown here is derived from an EMBL/GenBank/DDBJ whole genome shotgun (WGS) entry which is preliminary data.</text>
</comment>
<dbReference type="RefSeq" id="WP_116410397.1">
    <property type="nucleotide sequence ID" value="NZ_NBXB01000011.1"/>
</dbReference>
<dbReference type="PANTHER" id="PTHR43245">
    <property type="entry name" value="BIFUNCTIONAL POLYMYXIN RESISTANCE PROTEIN ARNA"/>
    <property type="match status" value="1"/>
</dbReference>
<dbReference type="InterPro" id="IPR036291">
    <property type="entry name" value="NAD(P)-bd_dom_sf"/>
</dbReference>
<dbReference type="OrthoDB" id="7770745at2"/>
<feature type="domain" description="NAD-dependent epimerase/dehydratase" evidence="1">
    <location>
        <begin position="77"/>
        <end position="233"/>
    </location>
</feature>
<protein>
    <recommendedName>
        <fullName evidence="1">NAD-dependent epimerase/dehydratase domain-containing protein</fullName>
    </recommendedName>
</protein>
<evidence type="ECO:0000313" key="3">
    <source>
        <dbReference type="Proteomes" id="UP000256541"/>
    </source>
</evidence>